<keyword evidence="6" id="KW-0804">Transcription</keyword>
<evidence type="ECO:0000313" key="10">
    <source>
        <dbReference type="EMBL" id="GAP63278.1"/>
    </source>
</evidence>
<reference evidence="10 11" key="1">
    <citation type="journal article" date="2015" name="Genome Announc.">
        <title>Draft Genome Sequence of a Heterotrophic Facultative Anaerobic Thermophilic Bacterium, Ardenticatena maritima Strain 110ST.</title>
        <authorList>
            <person name="Kawaichi S."/>
            <person name="Yoshida T."/>
            <person name="Sako Y."/>
            <person name="Nakamura R."/>
        </authorList>
    </citation>
    <scope>NUCLEOTIDE SEQUENCE [LARGE SCALE GENOMIC DNA]</scope>
    <source>
        <strain evidence="10 11">110S</strain>
    </source>
</reference>
<accession>A0A0M9UCT3</accession>
<dbReference type="AlphaFoldDB" id="A0A0M9UCT3"/>
<feature type="compositionally biased region" description="Acidic residues" evidence="8">
    <location>
        <begin position="172"/>
        <end position="198"/>
    </location>
</feature>
<dbReference type="FunFam" id="3.30.300.20:FF:000005">
    <property type="entry name" value="Transcription termination/antitermination protein NusA"/>
    <property type="match status" value="1"/>
</dbReference>
<dbReference type="Gene3D" id="3.30.300.20">
    <property type="match status" value="1"/>
</dbReference>
<dbReference type="SUPFAM" id="SSF54814">
    <property type="entry name" value="Prokaryotic type KH domain (KH-domain type II)"/>
    <property type="match status" value="1"/>
</dbReference>
<dbReference type="GO" id="GO:0031564">
    <property type="term" value="P:transcription antitermination"/>
    <property type="evidence" value="ECO:0007669"/>
    <property type="project" value="UniProtKB-KW"/>
</dbReference>
<feature type="compositionally biased region" description="Basic and acidic residues" evidence="8">
    <location>
        <begin position="199"/>
        <end position="212"/>
    </location>
</feature>
<reference evidence="11" key="2">
    <citation type="submission" date="2015-08" db="EMBL/GenBank/DDBJ databases">
        <title>Draft Genome Sequence of a Heterotrophic Facultative Anaerobic Bacterium Ardenticatena maritima Strain 110S.</title>
        <authorList>
            <person name="Kawaichi S."/>
            <person name="Yoshida T."/>
            <person name="Sako Y."/>
            <person name="Nakamura R."/>
        </authorList>
    </citation>
    <scope>NUCLEOTIDE SEQUENCE [LARGE SCALE GENOMIC DNA]</scope>
    <source>
        <strain evidence="11">110S</strain>
    </source>
</reference>
<dbReference type="PROSITE" id="PS50084">
    <property type="entry name" value="KH_TYPE_1"/>
    <property type="match status" value="1"/>
</dbReference>
<dbReference type="SMART" id="SM00322">
    <property type="entry name" value="KH"/>
    <property type="match status" value="1"/>
</dbReference>
<keyword evidence="4 7" id="KW-0694">RNA-binding</keyword>
<feature type="domain" description="K Homology" evidence="9">
    <location>
        <begin position="42"/>
        <end position="100"/>
    </location>
</feature>
<feature type="compositionally biased region" description="Basic residues" evidence="8">
    <location>
        <begin position="235"/>
        <end position="251"/>
    </location>
</feature>
<dbReference type="Pfam" id="PF26594">
    <property type="entry name" value="KH_NusA_2nd"/>
    <property type="match status" value="1"/>
</dbReference>
<feature type="region of interest" description="Disordered" evidence="8">
    <location>
        <begin position="126"/>
        <end position="251"/>
    </location>
</feature>
<dbReference type="InterPro" id="IPR009019">
    <property type="entry name" value="KH_sf_prok-type"/>
</dbReference>
<evidence type="ECO:0000256" key="2">
    <source>
        <dbReference type="ARBA" id="ARBA00022490"/>
    </source>
</evidence>
<evidence type="ECO:0000256" key="6">
    <source>
        <dbReference type="ARBA" id="ARBA00023163"/>
    </source>
</evidence>
<evidence type="ECO:0000256" key="8">
    <source>
        <dbReference type="SAM" id="MobiDB-lite"/>
    </source>
</evidence>
<dbReference type="GO" id="GO:0005829">
    <property type="term" value="C:cytosol"/>
    <property type="evidence" value="ECO:0007669"/>
    <property type="project" value="TreeGrafter"/>
</dbReference>
<keyword evidence="2" id="KW-0963">Cytoplasm</keyword>
<dbReference type="EMBL" id="BBZA01000134">
    <property type="protein sequence ID" value="GAP63278.1"/>
    <property type="molecule type" value="Genomic_DNA"/>
</dbReference>
<keyword evidence="3" id="KW-0889">Transcription antitermination</keyword>
<name>A0A0M9UCT3_9CHLR</name>
<dbReference type="GO" id="GO:0003723">
    <property type="term" value="F:RNA binding"/>
    <property type="evidence" value="ECO:0007669"/>
    <property type="project" value="UniProtKB-UniRule"/>
</dbReference>
<dbReference type="CDD" id="cd22529">
    <property type="entry name" value="KH-II_NusA_rpt2"/>
    <property type="match status" value="1"/>
</dbReference>
<sequence length="251" mass="28426">MNELGGEKIDIVEWSPDEATFVKNALSPAKVAHVFLDPDHPEGKTALVIVPDNQLSLAIGKGGQNARLAAKLTGWRIDIKSTSEAADEALRRAELEAKRRLQEEQERLERERKLEEARRLLEEAQKALAADAEEEEEAVAAVEPELPEVEPEPEPTATAPEPRAETVTTVADVEEEEEEDFFEEDFFEEEEEEEDDFFEETKSAKAKGEKPSLADLFYTLDKRGQQVELEDEIRKRRKERKGGKKSKKKGR</sequence>
<comment type="caution">
    <text evidence="10">The sequence shown here is derived from an EMBL/GenBank/DDBJ whole genome shotgun (WGS) entry which is preliminary data.</text>
</comment>
<dbReference type="InterPro" id="IPR015946">
    <property type="entry name" value="KH_dom-like_a/b"/>
</dbReference>
<keyword evidence="1" id="KW-0806">Transcription termination</keyword>
<dbReference type="GO" id="GO:0006353">
    <property type="term" value="P:DNA-templated transcription termination"/>
    <property type="evidence" value="ECO:0007669"/>
    <property type="project" value="UniProtKB-KW"/>
</dbReference>
<proteinExistence type="predicted"/>
<keyword evidence="11" id="KW-1185">Reference proteome</keyword>
<evidence type="ECO:0000313" key="11">
    <source>
        <dbReference type="Proteomes" id="UP000037784"/>
    </source>
</evidence>
<keyword evidence="5" id="KW-0805">Transcription regulation</keyword>
<evidence type="ECO:0000256" key="4">
    <source>
        <dbReference type="ARBA" id="ARBA00022884"/>
    </source>
</evidence>
<dbReference type="Proteomes" id="UP000037784">
    <property type="component" value="Unassembled WGS sequence"/>
</dbReference>
<organism evidence="10 11">
    <name type="scientific">Ardenticatena maritima</name>
    <dbReference type="NCBI Taxonomy" id="872965"/>
    <lineage>
        <taxon>Bacteria</taxon>
        <taxon>Bacillati</taxon>
        <taxon>Chloroflexota</taxon>
        <taxon>Ardenticatenia</taxon>
        <taxon>Ardenticatenales</taxon>
        <taxon>Ardenticatenaceae</taxon>
        <taxon>Ardenticatena</taxon>
    </lineage>
</organism>
<protein>
    <submittedName>
        <fullName evidence="10">N utilization substance protein A</fullName>
    </submittedName>
</protein>
<evidence type="ECO:0000256" key="7">
    <source>
        <dbReference type="PROSITE-ProRule" id="PRU00117"/>
    </source>
</evidence>
<evidence type="ECO:0000259" key="9">
    <source>
        <dbReference type="SMART" id="SM00322"/>
    </source>
</evidence>
<evidence type="ECO:0000256" key="5">
    <source>
        <dbReference type="ARBA" id="ARBA00023015"/>
    </source>
</evidence>
<dbReference type="PANTHER" id="PTHR22648:SF0">
    <property type="entry name" value="TRANSCRIPTION TERMINATION_ANTITERMINATION PROTEIN NUSA"/>
    <property type="match status" value="1"/>
</dbReference>
<dbReference type="InParanoid" id="A0A0M9UCT3"/>
<gene>
    <name evidence="10" type="primary">nusA</name>
    <name evidence="10" type="ORF">ARMA_1701</name>
</gene>
<dbReference type="InterPro" id="IPR004087">
    <property type="entry name" value="KH_dom"/>
</dbReference>
<evidence type="ECO:0000256" key="3">
    <source>
        <dbReference type="ARBA" id="ARBA00022814"/>
    </source>
</evidence>
<dbReference type="PANTHER" id="PTHR22648">
    <property type="entry name" value="TRANSCRIPTION TERMINATION FACTOR NUSA"/>
    <property type="match status" value="1"/>
</dbReference>
<dbReference type="InterPro" id="IPR058582">
    <property type="entry name" value="KH_NusA_2nd"/>
</dbReference>
<evidence type="ECO:0000256" key="1">
    <source>
        <dbReference type="ARBA" id="ARBA00022472"/>
    </source>
</evidence>
<dbReference type="InterPro" id="IPR030842">
    <property type="entry name" value="TF_NusA_bacterial"/>
</dbReference>